<organism evidence="2">
    <name type="scientific">Verticillium alfalfae (strain VaMs.102 / ATCC MYA-4576 / FGSC 10136)</name>
    <name type="common">Verticillium wilt of alfalfa</name>
    <name type="synonym">Verticillium albo-atrum</name>
    <dbReference type="NCBI Taxonomy" id="526221"/>
    <lineage>
        <taxon>Eukaryota</taxon>
        <taxon>Fungi</taxon>
        <taxon>Dikarya</taxon>
        <taxon>Ascomycota</taxon>
        <taxon>Pezizomycotina</taxon>
        <taxon>Sordariomycetes</taxon>
        <taxon>Hypocreomycetidae</taxon>
        <taxon>Glomerellales</taxon>
        <taxon>Plectosphaerellaceae</taxon>
        <taxon>Verticillium</taxon>
    </lineage>
</organism>
<dbReference type="EMBL" id="DS985239">
    <property type="protein sequence ID" value="EEY24112.1"/>
    <property type="molecule type" value="Genomic_DNA"/>
</dbReference>
<dbReference type="RefSeq" id="XP_003009813.1">
    <property type="nucleotide sequence ID" value="XM_003009767.1"/>
</dbReference>
<reference evidence="2" key="1">
    <citation type="journal article" date="2011" name="PLoS Pathog.">
        <title>Comparative genomics yields insights into niche adaptation of plant vascular wilt pathogens.</title>
        <authorList>
            <person name="Klosterman S.J."/>
            <person name="Subbarao K.V."/>
            <person name="Kang S."/>
            <person name="Veronese P."/>
            <person name="Gold S.E."/>
            <person name="Thomma B.P.H.J."/>
            <person name="Chen Z."/>
            <person name="Henrissat B."/>
            <person name="Lee Y.-H."/>
            <person name="Park J."/>
            <person name="Garcia-Pedrajas M.D."/>
            <person name="Barbara D.J."/>
            <person name="Anchieta A."/>
            <person name="de Jonge R."/>
            <person name="Santhanam P."/>
            <person name="Maruthachalam K."/>
            <person name="Atallah Z."/>
            <person name="Amyotte S.G."/>
            <person name="Paz Z."/>
            <person name="Inderbitzin P."/>
            <person name="Hayes R.J."/>
            <person name="Heiman D.I."/>
            <person name="Young S."/>
            <person name="Zeng Q."/>
            <person name="Engels R."/>
            <person name="Galagan J."/>
            <person name="Cuomo C.A."/>
            <person name="Dobinson K.F."/>
            <person name="Ma L.-J."/>
        </authorList>
    </citation>
    <scope>NUCLEOTIDE SEQUENCE [LARGE SCALE GENOMIC DNA]</scope>
    <source>
        <strain evidence="2">VaMs.102 / ATCC MYA-4576 / FGSC 10136</strain>
    </source>
</reference>
<evidence type="ECO:0000313" key="1">
    <source>
        <dbReference type="EMBL" id="EEY24112.1"/>
    </source>
</evidence>
<keyword evidence="2" id="KW-1185">Reference proteome</keyword>
<dbReference type="KEGG" id="val:VDBG_10222"/>
<dbReference type="Proteomes" id="UP000008698">
    <property type="component" value="Unassembled WGS sequence"/>
</dbReference>
<evidence type="ECO:0000313" key="2">
    <source>
        <dbReference type="Proteomes" id="UP000008698"/>
    </source>
</evidence>
<name>C9SZ97_VERA1</name>
<proteinExistence type="predicted"/>
<dbReference type="AlphaFoldDB" id="C9SZ97"/>
<dbReference type="GeneID" id="9536618"/>
<dbReference type="HOGENOM" id="CLU_1571802_0_0_1"/>
<protein>
    <submittedName>
        <fullName evidence="1">Predicted protein</fullName>
    </submittedName>
</protein>
<sequence length="170" mass="18203">MAVLITWDGMDERVRDGESLPGVGVLGVPNWMPKFRPCQPKSNGGPAPAIAPTLFPHQPKSYGQHLRRTPDRPSGWSMPTTGALFLCHGSQDLSPTQPTLRARRLPRVFPSAASLTALPETTEGCQACTTISLLFAAGRGANVLILRGLVGAWHLGLSNLPDDDSKKNSV</sequence>
<accession>C9SZ97</accession>
<gene>
    <name evidence="1" type="ORF">VDBG_10222</name>
</gene>